<evidence type="ECO:0000313" key="3">
    <source>
        <dbReference type="EMBL" id="UOB19329.1"/>
    </source>
</evidence>
<feature type="transmembrane region" description="Helical" evidence="2">
    <location>
        <begin position="56"/>
        <end position="82"/>
    </location>
</feature>
<accession>A0A9E7D4U7</accession>
<feature type="transmembrane region" description="Helical" evidence="2">
    <location>
        <begin position="23"/>
        <end position="44"/>
    </location>
</feature>
<feature type="compositionally biased region" description="Polar residues" evidence="1">
    <location>
        <begin position="753"/>
        <end position="768"/>
    </location>
</feature>
<sequence length="1133" mass="132726">MSHFEQIKHKLEQFIRKYYTNELLKGAILFFSIGLLYFLFTLLVEHFLWLNQTGRSILFWLFIIVEVALFIKFIVIPLARLFKLQKGISYKEASQIIGNHFPEVNDKLLNVLQLSENKEQSELLLAGIEQKSGELQPVPFQFAIDFKNSLKYAKYAVIPLIIILVAVIFNKTNWFSDSYKRVVNYDLAYEPPAPFQFFIINNNLNAIENQPFKLEVNTAGSVIPEETTIHIGDETYYLQNKGEGFFEYIFAQPKEEVEFYISANNIKSKPYKLNVIKVPGLLNFEMLLNYPNYTKKRNEVLKNTGNAVVPEGTTITWKLNTKQTSKVEFIEKDTTLEFTAQNNNFNLTRRLYNSIDYHISTSNNDLKNYENLGFSISIIRDGYPEIDVKSARDSINNLVIYFLGQVSDDYGLSKLQLVYYPVGNENDKKIHSLKLNKSNFDQFTYAFPSNLSLIEGEEYAFYFEVFDNDALRRGKSTKTGVFNYRKLTQSELEQQQLQQQSETIQDLNKSLDKIEKGKKELEEISRTNKEKEQLSFNDKRKLENFLKRQQQQEQMMKKFNDQLQKNLEDFQKEEEQDDEYKKLLKERLERQQKEMEKNEKLMEQMKEISDKLKKEELSKKLEELAKQQQNNQRSLEQILELTKRYYVSAKAEKIQTDLEELSKKQEELSQKEGEENNKQQQEELNKSFEDLQKQMDELQNENEQLKKPMDIKQDKNSENKIKEQQQQASENLDKKENPESSEEEKKESEQKARQNQKSAAQKMRQMSKNMKSNMQMGGAQAIMEDAEMLRQILDNLIVYSFDQEELMNKFENADNNNPNYSKNLKKQHELRELFEHVDDSLFSLSLRRPEISENINKNITDVFYNIDKSLEYFAENQIYQGVGSQQYALTAANELASFLSDALDNLQENLGSGQGGGGQDFQLPDIIQSQEELNQLMQQGMQQGQGQKPEEQQGEGQQSEGNNEGDSKSDGGKQKNQNNGKEKGEGKESSDNSEQMSEQLYEIYKQQQLLRQMLEKQIEDKKGRGEVGNAERLVKEMEKIENDLLEYGFNERTLQRMTNLKHQLLKLKEASFEQGEKQERESKTNQQQYNNSTNNTTPDIQQYFNQVEILNRQVLPLRQIYKRKVQEYFKNDD</sequence>
<dbReference type="Proteomes" id="UP000831290">
    <property type="component" value="Chromosome"/>
</dbReference>
<feature type="region of interest" description="Disordered" evidence="1">
    <location>
        <begin position="701"/>
        <end position="768"/>
    </location>
</feature>
<keyword evidence="2" id="KW-0472">Membrane</keyword>
<evidence type="ECO:0000256" key="2">
    <source>
        <dbReference type="SAM" id="Phobius"/>
    </source>
</evidence>
<organism evidence="3 4">
    <name type="scientific">Abyssalbus ytuae</name>
    <dbReference type="NCBI Taxonomy" id="2926907"/>
    <lineage>
        <taxon>Bacteria</taxon>
        <taxon>Pseudomonadati</taxon>
        <taxon>Bacteroidota</taxon>
        <taxon>Flavobacteriia</taxon>
        <taxon>Flavobacteriales</taxon>
        <taxon>Flavobacteriaceae</taxon>
        <taxon>Abyssalbus</taxon>
    </lineage>
</organism>
<dbReference type="EMBL" id="CP094358">
    <property type="protein sequence ID" value="UOB19329.1"/>
    <property type="molecule type" value="Genomic_DNA"/>
</dbReference>
<keyword evidence="2" id="KW-1133">Transmembrane helix</keyword>
<reference evidence="3" key="1">
    <citation type="submission" date="2022-03" db="EMBL/GenBank/DDBJ databases">
        <title>Description of Abyssus ytuae gen. nov., sp. nov., a novel member of the family Flavobacteriaceae isolated from the sediment of Mariana Trench.</title>
        <authorList>
            <person name="Zhang J."/>
            <person name="Xu X."/>
        </authorList>
    </citation>
    <scope>NUCLEOTIDE SEQUENCE</scope>
    <source>
        <strain evidence="3">MT3330</strain>
    </source>
</reference>
<dbReference type="KEGG" id="fbm:MQE35_08520"/>
<keyword evidence="2" id="KW-0812">Transmembrane</keyword>
<keyword evidence="4" id="KW-1185">Reference proteome</keyword>
<feature type="compositionally biased region" description="Basic and acidic residues" evidence="1">
    <location>
        <begin position="980"/>
        <end position="990"/>
    </location>
</feature>
<feature type="compositionally biased region" description="Basic and acidic residues" evidence="1">
    <location>
        <begin position="731"/>
        <end position="752"/>
    </location>
</feature>
<feature type="region of interest" description="Disordered" evidence="1">
    <location>
        <begin position="1073"/>
        <end position="1098"/>
    </location>
</feature>
<dbReference type="RefSeq" id="WP_255845945.1">
    <property type="nucleotide sequence ID" value="NZ_CP094358.1"/>
</dbReference>
<feature type="region of interest" description="Disordered" evidence="1">
    <location>
        <begin position="663"/>
        <end position="687"/>
    </location>
</feature>
<dbReference type="AlphaFoldDB" id="A0A9E7D4U7"/>
<feature type="compositionally biased region" description="Low complexity" evidence="1">
    <location>
        <begin position="937"/>
        <end position="947"/>
    </location>
</feature>
<feature type="compositionally biased region" description="Basic and acidic residues" evidence="1">
    <location>
        <begin position="703"/>
        <end position="723"/>
    </location>
</feature>
<name>A0A9E7D4U7_9FLAO</name>
<proteinExistence type="predicted"/>
<feature type="compositionally biased region" description="Basic and acidic residues" evidence="1">
    <location>
        <begin position="1073"/>
        <end position="1083"/>
    </location>
</feature>
<evidence type="ECO:0000313" key="4">
    <source>
        <dbReference type="Proteomes" id="UP000831290"/>
    </source>
</evidence>
<protein>
    <submittedName>
        <fullName evidence="3">Uncharacterized protein</fullName>
    </submittedName>
</protein>
<feature type="compositionally biased region" description="Low complexity" evidence="1">
    <location>
        <begin position="954"/>
        <end position="964"/>
    </location>
</feature>
<evidence type="ECO:0000256" key="1">
    <source>
        <dbReference type="SAM" id="MobiDB-lite"/>
    </source>
</evidence>
<feature type="compositionally biased region" description="Low complexity" evidence="1">
    <location>
        <begin position="1084"/>
        <end position="1097"/>
    </location>
</feature>
<gene>
    <name evidence="3" type="ORF">MQE35_08520</name>
</gene>
<feature type="region of interest" description="Disordered" evidence="1">
    <location>
        <begin position="937"/>
        <end position="996"/>
    </location>
</feature>